<proteinExistence type="predicted"/>
<keyword evidence="1" id="KW-0812">Transmembrane</keyword>
<dbReference type="WBParaSite" id="SSLN_0000645301-mRNA-1">
    <property type="protein sequence ID" value="SSLN_0000645301-mRNA-1"/>
    <property type="gene ID" value="SSLN_0000645301"/>
</dbReference>
<feature type="transmembrane region" description="Helical" evidence="1">
    <location>
        <begin position="88"/>
        <end position="111"/>
    </location>
</feature>
<reference evidence="4" key="1">
    <citation type="submission" date="2016-06" db="UniProtKB">
        <authorList>
            <consortium name="WormBaseParasite"/>
        </authorList>
    </citation>
    <scope>IDENTIFICATION</scope>
</reference>
<dbReference type="AlphaFoldDB" id="A0A183SPV8"/>
<name>A0A183SPV8_SCHSO</name>
<keyword evidence="1" id="KW-0472">Membrane</keyword>
<dbReference type="Proteomes" id="UP000275846">
    <property type="component" value="Unassembled WGS sequence"/>
</dbReference>
<evidence type="ECO:0000313" key="2">
    <source>
        <dbReference type="EMBL" id="VDL92641.1"/>
    </source>
</evidence>
<accession>A0A183SPV8</accession>
<keyword evidence="3" id="KW-1185">Reference proteome</keyword>
<organism evidence="4">
    <name type="scientific">Schistocephalus solidus</name>
    <name type="common">Tapeworm</name>
    <dbReference type="NCBI Taxonomy" id="70667"/>
    <lineage>
        <taxon>Eukaryota</taxon>
        <taxon>Metazoa</taxon>
        <taxon>Spiralia</taxon>
        <taxon>Lophotrochozoa</taxon>
        <taxon>Platyhelminthes</taxon>
        <taxon>Cestoda</taxon>
        <taxon>Eucestoda</taxon>
        <taxon>Diphyllobothriidea</taxon>
        <taxon>Diphyllobothriidae</taxon>
        <taxon>Schistocephalus</taxon>
    </lineage>
</organism>
<protein>
    <submittedName>
        <fullName evidence="2 4">Uncharacterized protein</fullName>
    </submittedName>
</protein>
<sequence length="112" mass="12435">MDSCGQARNSEASVGNGDTLGRGLTDMVKCLVQWRKTLFWRQGHLGSGCRKIIRTTSFLLLLLLLLFLLLLLLFFFLITFLLSPVFSSFSFCASFLLSCSSSSISIAFVLLL</sequence>
<evidence type="ECO:0000313" key="4">
    <source>
        <dbReference type="WBParaSite" id="SSLN_0000645301-mRNA-1"/>
    </source>
</evidence>
<reference evidence="2 3" key="2">
    <citation type="submission" date="2018-11" db="EMBL/GenBank/DDBJ databases">
        <authorList>
            <consortium name="Pathogen Informatics"/>
        </authorList>
    </citation>
    <scope>NUCLEOTIDE SEQUENCE [LARGE SCALE GENOMIC DNA]</scope>
    <source>
        <strain evidence="2 3">NST_G2</strain>
    </source>
</reference>
<evidence type="ECO:0000313" key="3">
    <source>
        <dbReference type="Proteomes" id="UP000275846"/>
    </source>
</evidence>
<keyword evidence="1" id="KW-1133">Transmembrane helix</keyword>
<evidence type="ECO:0000256" key="1">
    <source>
        <dbReference type="SAM" id="Phobius"/>
    </source>
</evidence>
<dbReference type="EMBL" id="UYSU01033608">
    <property type="protein sequence ID" value="VDL92641.1"/>
    <property type="molecule type" value="Genomic_DNA"/>
</dbReference>
<gene>
    <name evidence="2" type="ORF">SSLN_LOCUS6256</name>
</gene>
<feature type="transmembrane region" description="Helical" evidence="1">
    <location>
        <begin position="58"/>
        <end position="82"/>
    </location>
</feature>